<dbReference type="PANTHER" id="PTHR33133:SF1">
    <property type="entry name" value="EXPRESSED PROTEIN-RELATED"/>
    <property type="match status" value="1"/>
</dbReference>
<name>A0A8J5BSU6_ZINOF</name>
<dbReference type="EMBL" id="JACMSC010000168">
    <property type="protein sequence ID" value="KAG6466431.1"/>
    <property type="molecule type" value="Genomic_DNA"/>
</dbReference>
<sequence>MDSPQLGVIGILKEATCIPLKNKKLMLPIILLSTLSSSLLSLSNYVSIYPLLLNFIIKLYVLNQEDPSTPQFFDAIIGIKADAEDFLHIYKVFIVASYLFSLLFIILVVQASAITYSGKELTLEDLLKRIRGSWKAVLVTKIHFTFLYIGYTILSVSLIAVFMLDAEGSGVWIAMGVILGLLARVFYVYLGMVWMVGLVMSVLEDGCWGLEALSRAGEVVKGRRWQGFALATILLVADGVFTGGYGLGMGKSHAQVERVGVTGAVVVIVLQLLKVLSMMVHTVFYCECRGMNHKQGEFTYPKVINSNVTHSDDEAVLQEICVCERGLLLVA</sequence>
<dbReference type="Proteomes" id="UP000734854">
    <property type="component" value="Unassembled WGS sequence"/>
</dbReference>
<keyword evidence="3" id="KW-1185">Reference proteome</keyword>
<protein>
    <submittedName>
        <fullName evidence="2">Uncharacterized protein</fullName>
    </submittedName>
</protein>
<feature type="transmembrane region" description="Helical" evidence="1">
    <location>
        <begin position="170"/>
        <end position="190"/>
    </location>
</feature>
<dbReference type="OrthoDB" id="737323at2759"/>
<feature type="transmembrane region" description="Helical" evidence="1">
    <location>
        <begin position="259"/>
        <end position="285"/>
    </location>
</feature>
<accession>A0A8J5BSU6</accession>
<dbReference type="AlphaFoldDB" id="A0A8J5BSU6"/>
<comment type="caution">
    <text evidence="2">The sequence shown here is derived from an EMBL/GenBank/DDBJ whole genome shotgun (WGS) entry which is preliminary data.</text>
</comment>
<feature type="transmembrane region" description="Helical" evidence="1">
    <location>
        <begin position="228"/>
        <end position="247"/>
    </location>
</feature>
<keyword evidence="1" id="KW-1133">Transmembrane helix</keyword>
<gene>
    <name evidence="2" type="ORF">ZIOFF_075769</name>
</gene>
<feature type="transmembrane region" description="Helical" evidence="1">
    <location>
        <begin position="137"/>
        <end position="164"/>
    </location>
</feature>
<evidence type="ECO:0000313" key="3">
    <source>
        <dbReference type="Proteomes" id="UP000734854"/>
    </source>
</evidence>
<keyword evidence="1" id="KW-0812">Transmembrane</keyword>
<organism evidence="2 3">
    <name type="scientific">Zingiber officinale</name>
    <name type="common">Ginger</name>
    <name type="synonym">Amomum zingiber</name>
    <dbReference type="NCBI Taxonomy" id="94328"/>
    <lineage>
        <taxon>Eukaryota</taxon>
        <taxon>Viridiplantae</taxon>
        <taxon>Streptophyta</taxon>
        <taxon>Embryophyta</taxon>
        <taxon>Tracheophyta</taxon>
        <taxon>Spermatophyta</taxon>
        <taxon>Magnoliopsida</taxon>
        <taxon>Liliopsida</taxon>
        <taxon>Zingiberales</taxon>
        <taxon>Zingiberaceae</taxon>
        <taxon>Zingiber</taxon>
    </lineage>
</organism>
<feature type="transmembrane region" description="Helical" evidence="1">
    <location>
        <begin position="92"/>
        <end position="116"/>
    </location>
</feature>
<reference evidence="2 3" key="1">
    <citation type="submission" date="2020-08" db="EMBL/GenBank/DDBJ databases">
        <title>Plant Genome Project.</title>
        <authorList>
            <person name="Zhang R.-G."/>
        </authorList>
    </citation>
    <scope>NUCLEOTIDE SEQUENCE [LARGE SCALE GENOMIC DNA]</scope>
    <source>
        <tissue evidence="2">Rhizome</tissue>
    </source>
</reference>
<dbReference type="PANTHER" id="PTHR33133">
    <property type="entry name" value="OS08G0107100 PROTEIN-RELATED"/>
    <property type="match status" value="1"/>
</dbReference>
<evidence type="ECO:0000313" key="2">
    <source>
        <dbReference type="EMBL" id="KAG6466431.1"/>
    </source>
</evidence>
<proteinExistence type="predicted"/>
<evidence type="ECO:0000256" key="1">
    <source>
        <dbReference type="SAM" id="Phobius"/>
    </source>
</evidence>
<feature type="transmembrane region" description="Helical" evidence="1">
    <location>
        <begin position="29"/>
        <end position="52"/>
    </location>
</feature>
<keyword evidence="1" id="KW-0472">Membrane</keyword>